<evidence type="ECO:0000256" key="1">
    <source>
        <dbReference type="ARBA" id="ARBA00001964"/>
    </source>
</evidence>
<comment type="similarity">
    <text evidence="2">Belongs to the alpha-ketoglutarate dehydrogenase family.</text>
</comment>
<protein>
    <recommendedName>
        <fullName evidence="5">2-oxoglutarate dehydrogenase E1 component N-terminal domain-containing protein</fullName>
    </recommendedName>
</protein>
<dbReference type="PANTHER" id="PTHR23152">
    <property type="entry name" value="2-OXOGLUTARATE DEHYDROGENASE"/>
    <property type="match status" value="1"/>
</dbReference>
<accession>A0ABZ2YTK6</accession>
<feature type="domain" description="2-oxoglutarate dehydrogenase E1 component N-terminal" evidence="5">
    <location>
        <begin position="5"/>
        <end position="42"/>
    </location>
</feature>
<name>A0ABZ2YTK6_9BACT</name>
<dbReference type="PANTHER" id="PTHR23152:SF4">
    <property type="entry name" value="2-OXOADIPATE DEHYDROGENASE COMPLEX COMPONENT E1"/>
    <property type="match status" value="1"/>
</dbReference>
<evidence type="ECO:0000313" key="7">
    <source>
        <dbReference type="Proteomes" id="UP001485459"/>
    </source>
</evidence>
<keyword evidence="4" id="KW-0786">Thiamine pyrophosphate</keyword>
<keyword evidence="7" id="KW-1185">Reference proteome</keyword>
<dbReference type="InterPro" id="IPR032106">
    <property type="entry name" value="2-oxogl_dehyd_N"/>
</dbReference>
<organism evidence="6 7">
    <name type="scientific">Chitinophaga pollutisoli</name>
    <dbReference type="NCBI Taxonomy" id="3133966"/>
    <lineage>
        <taxon>Bacteria</taxon>
        <taxon>Pseudomonadati</taxon>
        <taxon>Bacteroidota</taxon>
        <taxon>Chitinophagia</taxon>
        <taxon>Chitinophagales</taxon>
        <taxon>Chitinophagaceae</taxon>
        <taxon>Chitinophaga</taxon>
    </lineage>
</organism>
<keyword evidence="3" id="KW-0560">Oxidoreductase</keyword>
<evidence type="ECO:0000256" key="2">
    <source>
        <dbReference type="ARBA" id="ARBA00006936"/>
    </source>
</evidence>
<sequence length="139" mass="15410">MKDFSFVTNSHPAYIESLYNAYREDPASVDPEWIKFFEGFDFAVSNANGKAGAAATGTTALGVSNEQLTKELAVYRLIQAYRKKGHLIAKTNPIRERKDRQANLDLAHFGLTDADLKSEFYAGQIVGIGRAPSKRSFSM</sequence>
<reference evidence="7" key="1">
    <citation type="submission" date="2024-03" db="EMBL/GenBank/DDBJ databases">
        <title>Chitinophaga horti sp. nov., isolated from garden soil.</title>
        <authorList>
            <person name="Lee D.S."/>
            <person name="Han D.M."/>
            <person name="Baek J.H."/>
            <person name="Choi D.G."/>
            <person name="Jeon J.H."/>
            <person name="Jeon C.O."/>
        </authorList>
    </citation>
    <scope>NUCLEOTIDE SEQUENCE [LARGE SCALE GENOMIC DNA]</scope>
    <source>
        <strain evidence="7">GPA1</strain>
    </source>
</reference>
<evidence type="ECO:0000313" key="6">
    <source>
        <dbReference type="EMBL" id="WZN43149.1"/>
    </source>
</evidence>
<evidence type="ECO:0000256" key="4">
    <source>
        <dbReference type="ARBA" id="ARBA00023052"/>
    </source>
</evidence>
<dbReference type="Gene3D" id="1.10.287.1150">
    <property type="entry name" value="TPP helical domain"/>
    <property type="match status" value="1"/>
</dbReference>
<proteinExistence type="inferred from homology"/>
<evidence type="ECO:0000259" key="5">
    <source>
        <dbReference type="Pfam" id="PF16078"/>
    </source>
</evidence>
<dbReference type="InterPro" id="IPR011603">
    <property type="entry name" value="2oxoglutarate_DH_E1"/>
</dbReference>
<evidence type="ECO:0000256" key="3">
    <source>
        <dbReference type="ARBA" id="ARBA00023002"/>
    </source>
</evidence>
<comment type="cofactor">
    <cofactor evidence="1">
        <name>thiamine diphosphate</name>
        <dbReference type="ChEBI" id="CHEBI:58937"/>
    </cofactor>
</comment>
<gene>
    <name evidence="6" type="ORF">WJU16_08900</name>
</gene>
<dbReference type="RefSeq" id="WP_341837968.1">
    <property type="nucleotide sequence ID" value="NZ_CP149822.1"/>
</dbReference>
<dbReference type="Pfam" id="PF16078">
    <property type="entry name" value="2-oxogl_dehyd_N"/>
    <property type="match status" value="1"/>
</dbReference>
<dbReference type="Proteomes" id="UP001485459">
    <property type="component" value="Chromosome"/>
</dbReference>
<dbReference type="EMBL" id="CP149822">
    <property type="protein sequence ID" value="WZN43149.1"/>
    <property type="molecule type" value="Genomic_DNA"/>
</dbReference>